<name>A0A8I1EF28_PSEPU</name>
<evidence type="ECO:0000313" key="2">
    <source>
        <dbReference type="Proteomes" id="UP000637061"/>
    </source>
</evidence>
<dbReference type="AlphaFoldDB" id="A0A8I1EF28"/>
<dbReference type="Proteomes" id="UP000637061">
    <property type="component" value="Unassembled WGS sequence"/>
</dbReference>
<protein>
    <submittedName>
        <fullName evidence="1">Uncharacterized protein</fullName>
    </submittedName>
</protein>
<dbReference type="EMBL" id="JAEHTE010000006">
    <property type="protein sequence ID" value="MBI6884023.1"/>
    <property type="molecule type" value="Genomic_DNA"/>
</dbReference>
<gene>
    <name evidence="1" type="ORF">JEU22_08875</name>
</gene>
<evidence type="ECO:0000313" key="1">
    <source>
        <dbReference type="EMBL" id="MBI6884023.1"/>
    </source>
</evidence>
<accession>A0A8I1EF28</accession>
<comment type="caution">
    <text evidence="1">The sequence shown here is derived from an EMBL/GenBank/DDBJ whole genome shotgun (WGS) entry which is preliminary data.</text>
</comment>
<proteinExistence type="predicted"/>
<sequence length="249" mass="26098">MGVSIVATDVDAENVATAYASPVRRALEGIHFLNDSLEKCQRNYAPGKSSLKGTIFGAPVVNSSFLRCTGLQHFLQTGIAESRNGTMFVIARNLVDDGAVANRTMPAGTYRGDGGVLPGSSGVGFYGGGSVSRLSGLSNHAPNDDATATLVTTAIQVIPLTVWALLSLTFSDTLVVCRNLSVPFTAQATPTSMRRVSPDKIRVGSGYTSYVGGCDVALFQYHSAVLSEDELQLVAADLRSYAAGRGITV</sequence>
<organism evidence="1 2">
    <name type="scientific">Pseudomonas putida</name>
    <name type="common">Arthrobacter siderocapsulatus</name>
    <dbReference type="NCBI Taxonomy" id="303"/>
    <lineage>
        <taxon>Bacteria</taxon>
        <taxon>Pseudomonadati</taxon>
        <taxon>Pseudomonadota</taxon>
        <taxon>Gammaproteobacteria</taxon>
        <taxon>Pseudomonadales</taxon>
        <taxon>Pseudomonadaceae</taxon>
        <taxon>Pseudomonas</taxon>
    </lineage>
</organism>
<dbReference type="RefSeq" id="WP_198747129.1">
    <property type="nucleotide sequence ID" value="NZ_JAEHTE010000006.1"/>
</dbReference>
<reference evidence="1" key="1">
    <citation type="submission" date="2020-12" db="EMBL/GenBank/DDBJ databases">
        <title>Enhanced detection system for hospital associated transmission using whole genome sequencing surveillance.</title>
        <authorList>
            <person name="Harrison L.H."/>
            <person name="Van Tyne D."/>
            <person name="Marsh J.W."/>
            <person name="Griffith M.P."/>
            <person name="Snyder D.J."/>
            <person name="Cooper V.S."/>
            <person name="Mustapha M."/>
        </authorList>
    </citation>
    <scope>NUCLEOTIDE SEQUENCE</scope>
    <source>
        <strain evidence="1">PSB00042</strain>
    </source>
</reference>